<reference evidence="3" key="2">
    <citation type="journal article" date="2021" name="PeerJ">
        <title>Extensive microbial diversity within the chicken gut microbiome revealed by metagenomics and culture.</title>
        <authorList>
            <person name="Gilroy R."/>
            <person name="Ravi A."/>
            <person name="Getino M."/>
            <person name="Pursley I."/>
            <person name="Horton D.L."/>
            <person name="Alikhan N.F."/>
            <person name="Baker D."/>
            <person name="Gharbi K."/>
            <person name="Hall N."/>
            <person name="Watson M."/>
            <person name="Adriaenssens E.M."/>
            <person name="Foster-Nyarko E."/>
            <person name="Jarju S."/>
            <person name="Secka A."/>
            <person name="Antonio M."/>
            <person name="Oren A."/>
            <person name="Chaudhuri R.R."/>
            <person name="La Ragione R."/>
            <person name="Hildebrand F."/>
            <person name="Pallen M.J."/>
        </authorList>
    </citation>
    <scope>NUCLEOTIDE SEQUENCE</scope>
    <source>
        <strain evidence="3">CHK191-8634</strain>
    </source>
</reference>
<gene>
    <name evidence="3" type="ORF">IAB67_08765</name>
</gene>
<feature type="transmembrane region" description="Helical" evidence="1">
    <location>
        <begin position="12"/>
        <end position="30"/>
    </location>
</feature>
<dbReference type="AlphaFoldDB" id="A0A9D1LM38"/>
<feature type="transmembrane region" description="Helical" evidence="1">
    <location>
        <begin position="90"/>
        <end position="108"/>
    </location>
</feature>
<keyword evidence="1" id="KW-0812">Transmembrane</keyword>
<dbReference type="InterPro" id="IPR006976">
    <property type="entry name" value="VanZ-like"/>
</dbReference>
<feature type="transmembrane region" description="Helical" evidence="1">
    <location>
        <begin position="120"/>
        <end position="137"/>
    </location>
</feature>
<feature type="transmembrane region" description="Helical" evidence="1">
    <location>
        <begin position="144"/>
        <end position="167"/>
    </location>
</feature>
<dbReference type="EMBL" id="DVMR01000065">
    <property type="protein sequence ID" value="HIU44371.1"/>
    <property type="molecule type" value="Genomic_DNA"/>
</dbReference>
<dbReference type="Pfam" id="PF04892">
    <property type="entry name" value="VanZ"/>
    <property type="match status" value="1"/>
</dbReference>
<feature type="domain" description="VanZ-like" evidence="2">
    <location>
        <begin position="15"/>
        <end position="136"/>
    </location>
</feature>
<comment type="caution">
    <text evidence="3">The sequence shown here is derived from an EMBL/GenBank/DDBJ whole genome shotgun (WGS) entry which is preliminary data.</text>
</comment>
<name>A0A9D1LM38_9CLOT</name>
<feature type="transmembrane region" description="Helical" evidence="1">
    <location>
        <begin position="59"/>
        <end position="78"/>
    </location>
</feature>
<organism evidence="3 4">
    <name type="scientific">Candidatus Ventrousia excrementavium</name>
    <dbReference type="NCBI Taxonomy" id="2840961"/>
    <lineage>
        <taxon>Bacteria</taxon>
        <taxon>Bacillati</taxon>
        <taxon>Bacillota</taxon>
        <taxon>Clostridia</taxon>
        <taxon>Eubacteriales</taxon>
        <taxon>Clostridiaceae</taxon>
        <taxon>Clostridiaceae incertae sedis</taxon>
        <taxon>Candidatus Ventrousia</taxon>
    </lineage>
</organism>
<proteinExistence type="predicted"/>
<keyword evidence="1" id="KW-0472">Membrane</keyword>
<accession>A0A9D1LM38</accession>
<evidence type="ECO:0000313" key="4">
    <source>
        <dbReference type="Proteomes" id="UP000824073"/>
    </source>
</evidence>
<keyword evidence="1" id="KW-1133">Transmembrane helix</keyword>
<dbReference type="Proteomes" id="UP000824073">
    <property type="component" value="Unassembled WGS sequence"/>
</dbReference>
<reference evidence="3" key="1">
    <citation type="submission" date="2020-10" db="EMBL/GenBank/DDBJ databases">
        <authorList>
            <person name="Gilroy R."/>
        </authorList>
    </citation>
    <scope>NUCLEOTIDE SEQUENCE</scope>
    <source>
        <strain evidence="3">CHK191-8634</strain>
    </source>
</reference>
<evidence type="ECO:0000313" key="3">
    <source>
        <dbReference type="EMBL" id="HIU44371.1"/>
    </source>
</evidence>
<sequence length="169" mass="19162">MFQQKNASFWKISLLLYTICIIFLMFFAFGRQSGTPDVALRYSFVITGIPLWMPRHFSLLWVFSMGNLLAFAPFGLLLPRAFPTRLHSYSRCLAVFAAAVIALELMQMLTRLGSFDMEDILVNTWGFSLGFYAVRLSRERPVALACWLAALTVLSILAAELLNSVFFGR</sequence>
<evidence type="ECO:0000256" key="1">
    <source>
        <dbReference type="SAM" id="Phobius"/>
    </source>
</evidence>
<evidence type="ECO:0000259" key="2">
    <source>
        <dbReference type="Pfam" id="PF04892"/>
    </source>
</evidence>
<protein>
    <submittedName>
        <fullName evidence="3">VanZ family protein</fullName>
    </submittedName>
</protein>